<protein>
    <submittedName>
        <fullName evidence="2">Uncharacterized protein</fullName>
    </submittedName>
</protein>
<dbReference type="AlphaFoldDB" id="A0ABD6EVM5"/>
<reference evidence="2 3" key="1">
    <citation type="submission" date="2024-08" db="EMBL/GenBank/DDBJ databases">
        <title>Gnathostoma spinigerum genome.</title>
        <authorList>
            <person name="Gonzalez-Bertolin B."/>
            <person name="Monzon S."/>
            <person name="Zaballos A."/>
            <person name="Jimenez P."/>
            <person name="Dekumyoy P."/>
            <person name="Varona S."/>
            <person name="Cuesta I."/>
            <person name="Sumanam S."/>
            <person name="Adisakwattana P."/>
            <person name="Gasser R.B."/>
            <person name="Hernandez-Gonzalez A."/>
            <person name="Young N.D."/>
            <person name="Perteguer M.J."/>
        </authorList>
    </citation>
    <scope>NUCLEOTIDE SEQUENCE [LARGE SCALE GENOMIC DNA]</scope>
    <source>
        <strain evidence="2">AL3</strain>
        <tissue evidence="2">Liver</tissue>
    </source>
</reference>
<accession>A0ABD6EVM5</accession>
<sequence>MATRGRGRGRGRKRDTVVDTDVSIGGLASSMASMSLAPRPSSGPSRPTEVSTLRIPNLFQCGRDSS</sequence>
<name>A0ABD6EVM5_9BILA</name>
<dbReference type="Proteomes" id="UP001608902">
    <property type="component" value="Unassembled WGS sequence"/>
</dbReference>
<comment type="caution">
    <text evidence="2">The sequence shown here is derived from an EMBL/GenBank/DDBJ whole genome shotgun (WGS) entry which is preliminary data.</text>
</comment>
<evidence type="ECO:0000313" key="3">
    <source>
        <dbReference type="Proteomes" id="UP001608902"/>
    </source>
</evidence>
<feature type="region of interest" description="Disordered" evidence="1">
    <location>
        <begin position="1"/>
        <end position="66"/>
    </location>
</feature>
<evidence type="ECO:0000256" key="1">
    <source>
        <dbReference type="SAM" id="MobiDB-lite"/>
    </source>
</evidence>
<feature type="compositionally biased region" description="Low complexity" evidence="1">
    <location>
        <begin position="27"/>
        <end position="42"/>
    </location>
</feature>
<dbReference type="EMBL" id="JBGFUD010012747">
    <property type="protein sequence ID" value="MFH4983545.1"/>
    <property type="molecule type" value="Genomic_DNA"/>
</dbReference>
<proteinExistence type="predicted"/>
<gene>
    <name evidence="2" type="ORF">AB6A40_010254</name>
</gene>
<evidence type="ECO:0000313" key="2">
    <source>
        <dbReference type="EMBL" id="MFH4983545.1"/>
    </source>
</evidence>
<organism evidence="2 3">
    <name type="scientific">Gnathostoma spinigerum</name>
    <dbReference type="NCBI Taxonomy" id="75299"/>
    <lineage>
        <taxon>Eukaryota</taxon>
        <taxon>Metazoa</taxon>
        <taxon>Ecdysozoa</taxon>
        <taxon>Nematoda</taxon>
        <taxon>Chromadorea</taxon>
        <taxon>Rhabditida</taxon>
        <taxon>Spirurina</taxon>
        <taxon>Gnathostomatomorpha</taxon>
        <taxon>Gnathostomatoidea</taxon>
        <taxon>Gnathostomatidae</taxon>
        <taxon>Gnathostoma</taxon>
    </lineage>
</organism>
<keyword evidence="3" id="KW-1185">Reference proteome</keyword>
<feature type="compositionally biased region" description="Basic residues" evidence="1">
    <location>
        <begin position="1"/>
        <end position="13"/>
    </location>
</feature>